<evidence type="ECO:0000259" key="3">
    <source>
        <dbReference type="PROSITE" id="PS50977"/>
    </source>
</evidence>
<accession>A0A1J0WJT9</accession>
<gene>
    <name evidence="4" type="ORF">BOO69_14980</name>
</gene>
<protein>
    <submittedName>
        <fullName evidence="4">TetR family transcriptional regulator</fullName>
    </submittedName>
</protein>
<evidence type="ECO:0000256" key="1">
    <source>
        <dbReference type="ARBA" id="ARBA00023125"/>
    </source>
</evidence>
<dbReference type="InterPro" id="IPR009057">
    <property type="entry name" value="Homeodomain-like_sf"/>
</dbReference>
<dbReference type="STRING" id="1917485.BOO69_14980"/>
<evidence type="ECO:0000256" key="2">
    <source>
        <dbReference type="PROSITE-ProRule" id="PRU00335"/>
    </source>
</evidence>
<dbReference type="KEGG" id="suam:BOO69_14980"/>
<dbReference type="InterPro" id="IPR001647">
    <property type="entry name" value="HTH_TetR"/>
</dbReference>
<dbReference type="Gene3D" id="1.10.357.10">
    <property type="entry name" value="Tetracycline Repressor, domain 2"/>
    <property type="match status" value="1"/>
</dbReference>
<dbReference type="EMBL" id="CP018076">
    <property type="protein sequence ID" value="APE44571.1"/>
    <property type="molecule type" value="Genomic_DNA"/>
</dbReference>
<dbReference type="GO" id="GO:0003677">
    <property type="term" value="F:DNA binding"/>
    <property type="evidence" value="ECO:0007669"/>
    <property type="project" value="UniProtKB-UniRule"/>
</dbReference>
<dbReference type="Pfam" id="PF00440">
    <property type="entry name" value="TetR_N"/>
    <property type="match status" value="1"/>
</dbReference>
<dbReference type="Proteomes" id="UP000181897">
    <property type="component" value="Chromosome"/>
</dbReference>
<sequence>MNDGTPLLHRDDPSRDPLGGHVKVTREDWLAQARDTLVRDGVAQVKVLALASRMEVSRSSFYWYFRNRDDLLQALLEEWEARNTASIATQCARPASNITEGVCNFFLCFVDGARFDSGLDFAVREWARRDEVLRARVDAADAARLKAVTAMFAAHGFDPREADARARILYFMQLGYHALDVREPIAERLDRIGPYLKGFTGQEPDAMAMRRFLDTVDSLGIA</sequence>
<proteinExistence type="predicted"/>
<dbReference type="AlphaFoldDB" id="A0A1J0WJT9"/>
<dbReference type="RefSeq" id="WP_071972915.1">
    <property type="nucleotide sequence ID" value="NZ_CP018076.1"/>
</dbReference>
<feature type="DNA-binding region" description="H-T-H motif" evidence="2">
    <location>
        <begin position="46"/>
        <end position="65"/>
    </location>
</feature>
<feature type="domain" description="HTH tetR-type" evidence="3">
    <location>
        <begin position="23"/>
        <end position="83"/>
    </location>
</feature>
<dbReference type="PROSITE" id="PS50977">
    <property type="entry name" value="HTH_TETR_2"/>
    <property type="match status" value="1"/>
</dbReference>
<organism evidence="4 5">
    <name type="scientific">Sulfitobacter alexandrii</name>
    <dbReference type="NCBI Taxonomy" id="1917485"/>
    <lineage>
        <taxon>Bacteria</taxon>
        <taxon>Pseudomonadati</taxon>
        <taxon>Pseudomonadota</taxon>
        <taxon>Alphaproteobacteria</taxon>
        <taxon>Rhodobacterales</taxon>
        <taxon>Roseobacteraceae</taxon>
        <taxon>Sulfitobacter</taxon>
    </lineage>
</organism>
<name>A0A1J0WJT9_9RHOB</name>
<evidence type="ECO:0000313" key="4">
    <source>
        <dbReference type="EMBL" id="APE44571.1"/>
    </source>
</evidence>
<dbReference type="OrthoDB" id="3218408at2"/>
<keyword evidence="5" id="KW-1185">Reference proteome</keyword>
<keyword evidence="1 2" id="KW-0238">DNA-binding</keyword>
<dbReference type="SUPFAM" id="SSF46689">
    <property type="entry name" value="Homeodomain-like"/>
    <property type="match status" value="1"/>
</dbReference>
<evidence type="ECO:0000313" key="5">
    <source>
        <dbReference type="Proteomes" id="UP000181897"/>
    </source>
</evidence>
<reference evidence="4 5" key="1">
    <citation type="submission" date="2016-11" db="EMBL/GenBank/DDBJ databases">
        <title>Complete genome sequence of Sulfitobacter sp. AM1-D1, a toxic bacteria associated with marine dinoflagellate Alexandrium minutum in East China Sea.</title>
        <authorList>
            <person name="Yang Q."/>
            <person name="Zhang X."/>
            <person name="Tian X."/>
        </authorList>
    </citation>
    <scope>NUCLEOTIDE SEQUENCE [LARGE SCALE GENOMIC DNA]</scope>
    <source>
        <strain evidence="4 5">AM1-D1</strain>
    </source>
</reference>